<feature type="transmembrane region" description="Helical" evidence="1">
    <location>
        <begin position="7"/>
        <end position="26"/>
    </location>
</feature>
<reference evidence="3" key="1">
    <citation type="submission" date="2020-05" db="EMBL/GenBank/DDBJ databases">
        <authorList>
            <person name="Chiriac C."/>
            <person name="Salcher M."/>
            <person name="Ghai R."/>
            <person name="Kavagutti S V."/>
        </authorList>
    </citation>
    <scope>NUCLEOTIDE SEQUENCE</scope>
</reference>
<dbReference type="EMBL" id="LR797174">
    <property type="protein sequence ID" value="CAB4191144.1"/>
    <property type="molecule type" value="Genomic_DNA"/>
</dbReference>
<protein>
    <submittedName>
        <fullName evidence="3">Uncharacterized protein</fullName>
    </submittedName>
</protein>
<sequence length="56" mass="5936">MKRLIGEISGLVWTLCGTALVLITLSGHTRKLGIYIGITGLVINLVALALSGKEEE</sequence>
<organism evidence="3">
    <name type="scientific">uncultured Caudovirales phage</name>
    <dbReference type="NCBI Taxonomy" id="2100421"/>
    <lineage>
        <taxon>Viruses</taxon>
        <taxon>Duplodnaviria</taxon>
        <taxon>Heunggongvirae</taxon>
        <taxon>Uroviricota</taxon>
        <taxon>Caudoviricetes</taxon>
        <taxon>Peduoviridae</taxon>
        <taxon>Maltschvirus</taxon>
        <taxon>Maltschvirus maltsch</taxon>
    </lineage>
</organism>
<accession>A0A6J5RHE6</accession>
<keyword evidence="1" id="KW-1133">Transmembrane helix</keyword>
<keyword evidence="1" id="KW-0812">Transmembrane</keyword>
<gene>
    <name evidence="3" type="ORF">UFOVP1226_18</name>
    <name evidence="2" type="ORF">UFOVP278_24</name>
</gene>
<proteinExistence type="predicted"/>
<keyword evidence="1" id="KW-0472">Membrane</keyword>
<feature type="transmembrane region" description="Helical" evidence="1">
    <location>
        <begin position="32"/>
        <end position="50"/>
    </location>
</feature>
<name>A0A6J5RHE6_9CAUD</name>
<evidence type="ECO:0000313" key="2">
    <source>
        <dbReference type="EMBL" id="CAB4134888.1"/>
    </source>
</evidence>
<evidence type="ECO:0000256" key="1">
    <source>
        <dbReference type="SAM" id="Phobius"/>
    </source>
</evidence>
<evidence type="ECO:0000313" key="3">
    <source>
        <dbReference type="EMBL" id="CAB4191144.1"/>
    </source>
</evidence>
<dbReference type="EMBL" id="LR796291">
    <property type="protein sequence ID" value="CAB4134888.1"/>
    <property type="molecule type" value="Genomic_DNA"/>
</dbReference>